<organism evidence="2 3">
    <name type="scientific">Streptomyces olivochromogenes</name>
    <dbReference type="NCBI Taxonomy" id="1963"/>
    <lineage>
        <taxon>Bacteria</taxon>
        <taxon>Bacillati</taxon>
        <taxon>Actinomycetota</taxon>
        <taxon>Actinomycetes</taxon>
        <taxon>Kitasatosporales</taxon>
        <taxon>Streptomycetaceae</taxon>
        <taxon>Streptomyces</taxon>
    </lineage>
</organism>
<evidence type="ECO:0000313" key="3">
    <source>
        <dbReference type="Proteomes" id="UP000217446"/>
    </source>
</evidence>
<dbReference type="AlphaFoldDB" id="A0A250V3V9"/>
<dbReference type="InterPro" id="IPR005561">
    <property type="entry name" value="ANTAR"/>
</dbReference>
<evidence type="ECO:0000313" key="2">
    <source>
        <dbReference type="EMBL" id="GAX48764.1"/>
    </source>
</evidence>
<reference evidence="3" key="1">
    <citation type="submission" date="2017-05" db="EMBL/GenBank/DDBJ databases">
        <title>Streptomyces olivochromogenes NBRC 3561 whole genome shotgun sequence.</title>
        <authorList>
            <person name="Dohra H."/>
            <person name="Kodani S."/>
        </authorList>
    </citation>
    <scope>NUCLEOTIDE SEQUENCE [LARGE SCALE GENOMIC DNA]</scope>
    <source>
        <strain evidence="3">NBRC 3561</strain>
    </source>
</reference>
<dbReference type="SMART" id="SM01012">
    <property type="entry name" value="ANTAR"/>
    <property type="match status" value="1"/>
</dbReference>
<proteinExistence type="predicted"/>
<comment type="caution">
    <text evidence="2">The sequence shown here is derived from an EMBL/GenBank/DDBJ whole genome shotgun (WGS) entry which is preliminary data.</text>
</comment>
<dbReference type="InterPro" id="IPR036388">
    <property type="entry name" value="WH-like_DNA-bd_sf"/>
</dbReference>
<dbReference type="Proteomes" id="UP000217446">
    <property type="component" value="Unassembled WGS sequence"/>
</dbReference>
<keyword evidence="3" id="KW-1185">Reference proteome</keyword>
<dbReference type="Pfam" id="PF03861">
    <property type="entry name" value="ANTAR"/>
    <property type="match status" value="1"/>
</dbReference>
<dbReference type="GO" id="GO:0003723">
    <property type="term" value="F:RNA binding"/>
    <property type="evidence" value="ECO:0007669"/>
    <property type="project" value="InterPro"/>
</dbReference>
<evidence type="ECO:0000259" key="1">
    <source>
        <dbReference type="PROSITE" id="PS50921"/>
    </source>
</evidence>
<protein>
    <submittedName>
        <fullName evidence="2">ANTAR domain-containing protein</fullName>
    </submittedName>
</protein>
<feature type="domain" description="ANTAR" evidence="1">
    <location>
        <begin position="82"/>
        <end position="143"/>
    </location>
</feature>
<gene>
    <name evidence="2" type="ORF">SO3561_00245</name>
</gene>
<dbReference type="EMBL" id="BDQI01000001">
    <property type="protein sequence ID" value="GAX48764.1"/>
    <property type="molecule type" value="Genomic_DNA"/>
</dbReference>
<dbReference type="STRING" id="1963.AQJ27_04740"/>
<name>A0A250V3V9_STROL</name>
<dbReference type="InterPro" id="IPR011006">
    <property type="entry name" value="CheY-like_superfamily"/>
</dbReference>
<dbReference type="SUPFAM" id="SSF52172">
    <property type="entry name" value="CheY-like"/>
    <property type="match status" value="1"/>
</dbReference>
<dbReference type="Gene3D" id="1.10.10.10">
    <property type="entry name" value="Winged helix-like DNA-binding domain superfamily/Winged helix DNA-binding domain"/>
    <property type="match status" value="1"/>
</dbReference>
<accession>A0A250V3V9</accession>
<sequence length="172" mass="19025">MFVSLLILLMALFDFGFLRREWRNLDDVLPDDVSAADQEDGSDLQALRGEARVMHQVTTPHEDQLLSTAVASARDTALAAEVLELRSVNEQLRRALASRAVIDQARGMVMALTPCSSARAWDLLVDVSQHCNVKLRDVAAALVATSKGEALPDQLQRELRRAVRRAHAADLR</sequence>
<dbReference type="PROSITE" id="PS50921">
    <property type="entry name" value="ANTAR"/>
    <property type="match status" value="1"/>
</dbReference>